<gene>
    <name evidence="1" type="ORF">UFOPK4125_00161</name>
    <name evidence="2" type="ORF">UFOPK4420_00172</name>
</gene>
<dbReference type="EMBL" id="CAFBPR010000015">
    <property type="protein sequence ID" value="CAB5015680.1"/>
    <property type="molecule type" value="Genomic_DNA"/>
</dbReference>
<accession>A0A6J7QD55</accession>
<sequence>MIPLNTAAAPNSARTICELVSVINSSPGETRSRIESWFAKEPDVQKSAASLPNKFATFSSSALTVGSSPYTSSPTGAEAITVRISSEGLVTVSDLRSIWESIIL</sequence>
<dbReference type="EMBL" id="CAFBRU010000010">
    <property type="protein sequence ID" value="CAB5105058.1"/>
    <property type="molecule type" value="Genomic_DNA"/>
</dbReference>
<reference evidence="1" key="1">
    <citation type="submission" date="2020-05" db="EMBL/GenBank/DDBJ databases">
        <authorList>
            <person name="Chiriac C."/>
            <person name="Salcher M."/>
            <person name="Ghai R."/>
            <person name="Kavagutti S V."/>
        </authorList>
    </citation>
    <scope>NUCLEOTIDE SEQUENCE</scope>
</reference>
<dbReference type="AlphaFoldDB" id="A0A6J7QD55"/>
<name>A0A6J7QD55_9ZZZZ</name>
<evidence type="ECO:0000313" key="2">
    <source>
        <dbReference type="EMBL" id="CAB5105058.1"/>
    </source>
</evidence>
<organism evidence="1">
    <name type="scientific">freshwater metagenome</name>
    <dbReference type="NCBI Taxonomy" id="449393"/>
    <lineage>
        <taxon>unclassified sequences</taxon>
        <taxon>metagenomes</taxon>
        <taxon>ecological metagenomes</taxon>
    </lineage>
</organism>
<evidence type="ECO:0000313" key="1">
    <source>
        <dbReference type="EMBL" id="CAB5015680.1"/>
    </source>
</evidence>
<protein>
    <submittedName>
        <fullName evidence="1">Unannotated protein</fullName>
    </submittedName>
</protein>
<proteinExistence type="predicted"/>